<sequence>MDKWIVGLSQHFKKDTEKLDFMVPASPKIENDAKNDRNECFRCVGSIQEPSTSRFEGDCDGSSNVLLRTLTRGNRSSLRSRRAHMRALRPLSSLDSCLTAQLFKEHVEMEDYMFRSFGSPSMQSVRDLNVSNGSRIVISSASDDAFFVQKGNSEIGDNNVVSGVPSLPDRGGKLSSSTTMATGKRFNITSGSSHAKQLLCLGISLGLITSYMANKQEIEKLNGLLKQTENLVQDLHDELEMKDALIVQEINIEDERSQPVCNNNVSLEDESLLSVSQHDLENSTNYDNREFEDMKAKQDSLSNIEAELEAELEMLEMNITSSSRKGRFSNLVEVTLTASLKYIAYYEVYSVLSAI</sequence>
<dbReference type="EMBL" id="PKPP01000260">
    <property type="protein sequence ID" value="PWA95169.1"/>
    <property type="molecule type" value="Genomic_DNA"/>
</dbReference>
<feature type="coiled-coil region" evidence="1">
    <location>
        <begin position="294"/>
        <end position="325"/>
    </location>
</feature>
<keyword evidence="1" id="KW-0175">Coiled coil</keyword>
<dbReference type="PANTHER" id="PTHR33476:SF7">
    <property type="entry name" value="EMB|CAB62613.1"/>
    <property type="match status" value="1"/>
</dbReference>
<dbReference type="InterPro" id="IPR040348">
    <property type="entry name" value="POLAR-like"/>
</dbReference>
<name>A0A2U1QAY9_ARTAN</name>
<feature type="coiled-coil region" evidence="1">
    <location>
        <begin position="211"/>
        <end position="245"/>
    </location>
</feature>
<proteinExistence type="predicted"/>
<comment type="caution">
    <text evidence="2">The sequence shown here is derived from an EMBL/GenBank/DDBJ whole genome shotgun (WGS) entry which is preliminary data.</text>
</comment>
<gene>
    <name evidence="2" type="ORF">CTI12_AA046920</name>
</gene>
<evidence type="ECO:0000256" key="1">
    <source>
        <dbReference type="SAM" id="Coils"/>
    </source>
</evidence>
<keyword evidence="3" id="KW-1185">Reference proteome</keyword>
<dbReference type="GO" id="GO:0008356">
    <property type="term" value="P:asymmetric cell division"/>
    <property type="evidence" value="ECO:0007669"/>
    <property type="project" value="InterPro"/>
</dbReference>
<dbReference type="AlphaFoldDB" id="A0A2U1QAY9"/>
<dbReference type="PANTHER" id="PTHR33476">
    <property type="entry name" value="EMB|CAB62613.1"/>
    <property type="match status" value="1"/>
</dbReference>
<dbReference type="Proteomes" id="UP000245207">
    <property type="component" value="Unassembled WGS sequence"/>
</dbReference>
<evidence type="ECO:0000313" key="2">
    <source>
        <dbReference type="EMBL" id="PWA95169.1"/>
    </source>
</evidence>
<organism evidence="2 3">
    <name type="scientific">Artemisia annua</name>
    <name type="common">Sweet wormwood</name>
    <dbReference type="NCBI Taxonomy" id="35608"/>
    <lineage>
        <taxon>Eukaryota</taxon>
        <taxon>Viridiplantae</taxon>
        <taxon>Streptophyta</taxon>
        <taxon>Embryophyta</taxon>
        <taxon>Tracheophyta</taxon>
        <taxon>Spermatophyta</taxon>
        <taxon>Magnoliopsida</taxon>
        <taxon>eudicotyledons</taxon>
        <taxon>Gunneridae</taxon>
        <taxon>Pentapetalae</taxon>
        <taxon>asterids</taxon>
        <taxon>campanulids</taxon>
        <taxon>Asterales</taxon>
        <taxon>Asteraceae</taxon>
        <taxon>Asteroideae</taxon>
        <taxon>Anthemideae</taxon>
        <taxon>Artemisiinae</taxon>
        <taxon>Artemisia</taxon>
    </lineage>
</organism>
<accession>A0A2U1QAY9</accession>
<reference evidence="2 3" key="1">
    <citation type="journal article" date="2018" name="Mol. Plant">
        <title>The genome of Artemisia annua provides insight into the evolution of Asteraceae family and artemisinin biosynthesis.</title>
        <authorList>
            <person name="Shen Q."/>
            <person name="Zhang L."/>
            <person name="Liao Z."/>
            <person name="Wang S."/>
            <person name="Yan T."/>
            <person name="Shi P."/>
            <person name="Liu M."/>
            <person name="Fu X."/>
            <person name="Pan Q."/>
            <person name="Wang Y."/>
            <person name="Lv Z."/>
            <person name="Lu X."/>
            <person name="Zhang F."/>
            <person name="Jiang W."/>
            <person name="Ma Y."/>
            <person name="Chen M."/>
            <person name="Hao X."/>
            <person name="Li L."/>
            <person name="Tang Y."/>
            <person name="Lv G."/>
            <person name="Zhou Y."/>
            <person name="Sun X."/>
            <person name="Brodelius P.E."/>
            <person name="Rose J.K.C."/>
            <person name="Tang K."/>
        </authorList>
    </citation>
    <scope>NUCLEOTIDE SEQUENCE [LARGE SCALE GENOMIC DNA]</scope>
    <source>
        <strain evidence="3">cv. Huhao1</strain>
        <tissue evidence="2">Leaf</tissue>
    </source>
</reference>
<dbReference type="OrthoDB" id="1701885at2759"/>
<protein>
    <submittedName>
        <fullName evidence="2">Uncharacterized protein</fullName>
    </submittedName>
</protein>
<evidence type="ECO:0000313" key="3">
    <source>
        <dbReference type="Proteomes" id="UP000245207"/>
    </source>
</evidence>